<proteinExistence type="predicted"/>
<keyword evidence="1" id="KW-0732">Signal</keyword>
<feature type="signal peptide" evidence="1">
    <location>
        <begin position="1"/>
        <end position="21"/>
    </location>
</feature>
<evidence type="ECO:0000256" key="1">
    <source>
        <dbReference type="SAM" id="SignalP"/>
    </source>
</evidence>
<dbReference type="PROSITE" id="PS50213">
    <property type="entry name" value="FAS1"/>
    <property type="match status" value="1"/>
</dbReference>
<name>A0A9E2SEA1_9BACT</name>
<gene>
    <name evidence="3" type="ORF">KTO63_22245</name>
</gene>
<dbReference type="RefSeq" id="WP_217794160.1">
    <property type="nucleotide sequence ID" value="NZ_JAHSPG010000016.1"/>
</dbReference>
<dbReference type="Pfam" id="PF02469">
    <property type="entry name" value="Fasciclin"/>
    <property type="match status" value="1"/>
</dbReference>
<dbReference type="Proteomes" id="UP000812270">
    <property type="component" value="Unassembled WGS sequence"/>
</dbReference>
<feature type="chain" id="PRO_5039041715" evidence="1">
    <location>
        <begin position="22"/>
        <end position="237"/>
    </location>
</feature>
<accession>A0A9E2SEA1</accession>
<reference evidence="3" key="1">
    <citation type="submission" date="2021-06" db="EMBL/GenBank/DDBJ databases">
        <authorList>
            <person name="Huq M.A."/>
        </authorList>
    </citation>
    <scope>NUCLEOTIDE SEQUENCE</scope>
    <source>
        <strain evidence="3">MAH-26</strain>
    </source>
</reference>
<protein>
    <submittedName>
        <fullName evidence="3">Fasciclin domain-containing protein</fullName>
    </submittedName>
</protein>
<dbReference type="AlphaFoldDB" id="A0A9E2SEA1"/>
<dbReference type="PROSITE" id="PS51257">
    <property type="entry name" value="PROKAR_LIPOPROTEIN"/>
    <property type="match status" value="1"/>
</dbReference>
<comment type="caution">
    <text evidence="3">The sequence shown here is derived from an EMBL/GenBank/DDBJ whole genome shotgun (WGS) entry which is preliminary data.</text>
</comment>
<evidence type="ECO:0000313" key="3">
    <source>
        <dbReference type="EMBL" id="MBV4359902.1"/>
    </source>
</evidence>
<evidence type="ECO:0000313" key="4">
    <source>
        <dbReference type="Proteomes" id="UP000812270"/>
    </source>
</evidence>
<feature type="domain" description="FAS1" evidence="2">
    <location>
        <begin position="39"/>
        <end position="190"/>
    </location>
</feature>
<organism evidence="3 4">
    <name type="scientific">Pinibacter aurantiacus</name>
    <dbReference type="NCBI Taxonomy" id="2851599"/>
    <lineage>
        <taxon>Bacteria</taxon>
        <taxon>Pseudomonadati</taxon>
        <taxon>Bacteroidota</taxon>
        <taxon>Chitinophagia</taxon>
        <taxon>Chitinophagales</taxon>
        <taxon>Chitinophagaceae</taxon>
        <taxon>Pinibacter</taxon>
    </lineage>
</organism>
<dbReference type="InterPro" id="IPR000782">
    <property type="entry name" value="FAS1_domain"/>
</dbReference>
<keyword evidence="4" id="KW-1185">Reference proteome</keyword>
<sequence length="237" mass="26390">MFKKYAKILVLPVLLSFIMFACKKDGGAYSYETPVDSYNGSVYEYIKSQKGTLDSFALVIDRLPGNLKDTLQNLSARYTVFLPTNASFSLALDNLNRERSISGKEPLTLSTYDANQLDTLVRRYVIAGAYTTDTLSSLLDGMNLPSLAVDTTNLSDSTIDHHYLMQGSALRTTAEGVINGGELYIMFSDRKNSIFKRYWITTSTHSVNGKAKNALMHVLKSGHEFGFNEFTNRGLTQ</sequence>
<dbReference type="EMBL" id="JAHSPG010000016">
    <property type="protein sequence ID" value="MBV4359902.1"/>
    <property type="molecule type" value="Genomic_DNA"/>
</dbReference>
<evidence type="ECO:0000259" key="2">
    <source>
        <dbReference type="PROSITE" id="PS50213"/>
    </source>
</evidence>